<evidence type="ECO:0000313" key="2">
    <source>
        <dbReference type="Proteomes" id="UP000512286"/>
    </source>
</evidence>
<dbReference type="EMBL" id="CP059378">
    <property type="protein sequence ID" value="QLY82233.1"/>
    <property type="molecule type" value="Genomic_DNA"/>
</dbReference>
<dbReference type="Proteomes" id="UP000512286">
    <property type="component" value="Chromosome"/>
</dbReference>
<dbReference type="RefSeq" id="WP_181603625.1">
    <property type="nucleotide sequence ID" value="NZ_CP059378.1"/>
</dbReference>
<protein>
    <recommendedName>
        <fullName evidence="3">DUF3168 domain-containing protein</fullName>
    </recommendedName>
</protein>
<proteinExistence type="predicted"/>
<organism evidence="1 2">
    <name type="scientific">Clostridium intestinale</name>
    <dbReference type="NCBI Taxonomy" id="36845"/>
    <lineage>
        <taxon>Bacteria</taxon>
        <taxon>Bacillati</taxon>
        <taxon>Bacillota</taxon>
        <taxon>Clostridia</taxon>
        <taxon>Eubacteriales</taxon>
        <taxon>Clostridiaceae</taxon>
        <taxon>Clostridium</taxon>
    </lineage>
</organism>
<gene>
    <name evidence="1" type="ORF">HZF06_11780</name>
</gene>
<accession>A0A7D6ZXH5</accession>
<dbReference type="AlphaFoldDB" id="A0A7D6ZXH5"/>
<evidence type="ECO:0000313" key="1">
    <source>
        <dbReference type="EMBL" id="QLY82233.1"/>
    </source>
</evidence>
<sequence length="115" mass="13426">MDIIELVAESLEPLNLDVIYGWYDKNLNDTHITYLEFDNSEGEFANDEATTEEHYITVDLWTKDSSEVTILKKEIKRLLKLGGFFYQDGADQTEPQTDGSILFHITTRWLYEENL</sequence>
<name>A0A7D6ZXH5_9CLOT</name>
<dbReference type="KEGG" id="cint:HZF06_11780"/>
<evidence type="ECO:0008006" key="3">
    <source>
        <dbReference type="Google" id="ProtNLM"/>
    </source>
</evidence>
<reference evidence="1 2" key="1">
    <citation type="submission" date="2020-07" db="EMBL/GenBank/DDBJ databases">
        <title>Electron transfer.</title>
        <authorList>
            <person name="Huang L."/>
            <person name="Liu X."/>
            <person name="Zhou S."/>
        </authorList>
    </citation>
    <scope>NUCLEOTIDE SEQUENCE [LARGE SCALE GENOMIC DNA]</scope>
    <source>
        <strain evidence="1 2">Lx1</strain>
    </source>
</reference>